<sequence length="100" mass="11611">MSNHRSNLKNKNKISGRMSGIGFREGYEKGKSAVRKDLKPSQLELETNLQNKLPRHNQFIADWFRHFSEEAVAKNKQAMNEFGIPSWSDEAWESYKNVPT</sequence>
<dbReference type="InterPro" id="IPR046798">
    <property type="entry name" value="2OG-FeII_Oxy_6"/>
</dbReference>
<feature type="region of interest" description="Disordered" evidence="1">
    <location>
        <begin position="1"/>
        <end position="23"/>
    </location>
</feature>
<reference evidence="3 4" key="1">
    <citation type="submission" date="2019-05" db="EMBL/GenBank/DDBJ databases">
        <title>Emergence of the Ug99 lineage of the wheat stem rust pathogen through somatic hybridization.</title>
        <authorList>
            <person name="Li F."/>
            <person name="Upadhyaya N.M."/>
            <person name="Sperschneider J."/>
            <person name="Matny O."/>
            <person name="Nguyen-Phuc H."/>
            <person name="Mago R."/>
            <person name="Raley C."/>
            <person name="Miller M.E."/>
            <person name="Silverstein K.A.T."/>
            <person name="Henningsen E."/>
            <person name="Hirsch C.D."/>
            <person name="Visser B."/>
            <person name="Pretorius Z.A."/>
            <person name="Steffenson B.J."/>
            <person name="Schwessinger B."/>
            <person name="Dodds P.N."/>
            <person name="Figueroa M."/>
        </authorList>
    </citation>
    <scope>NUCLEOTIDE SEQUENCE [LARGE SCALE GENOMIC DNA]</scope>
    <source>
        <strain evidence="3 4">Ug99</strain>
    </source>
</reference>
<evidence type="ECO:0000256" key="1">
    <source>
        <dbReference type="SAM" id="MobiDB-lite"/>
    </source>
</evidence>
<dbReference type="EMBL" id="VDEP01000506">
    <property type="protein sequence ID" value="KAA1068160.1"/>
    <property type="molecule type" value="Genomic_DNA"/>
</dbReference>
<organism evidence="3 4">
    <name type="scientific">Puccinia graminis f. sp. tritici</name>
    <dbReference type="NCBI Taxonomy" id="56615"/>
    <lineage>
        <taxon>Eukaryota</taxon>
        <taxon>Fungi</taxon>
        <taxon>Dikarya</taxon>
        <taxon>Basidiomycota</taxon>
        <taxon>Pucciniomycotina</taxon>
        <taxon>Pucciniomycetes</taxon>
        <taxon>Pucciniales</taxon>
        <taxon>Pucciniaceae</taxon>
        <taxon>Puccinia</taxon>
    </lineage>
</organism>
<protein>
    <recommendedName>
        <fullName evidence="2">Tet-like 2OG-Fe(II) oxygenase domain-containing protein</fullName>
    </recommendedName>
</protein>
<evidence type="ECO:0000313" key="3">
    <source>
        <dbReference type="EMBL" id="KAA1068160.1"/>
    </source>
</evidence>
<dbReference type="Proteomes" id="UP000325313">
    <property type="component" value="Unassembled WGS sequence"/>
</dbReference>
<evidence type="ECO:0000259" key="2">
    <source>
        <dbReference type="Pfam" id="PF20515"/>
    </source>
</evidence>
<proteinExistence type="predicted"/>
<gene>
    <name evidence="3" type="ORF">PGTUg99_022935</name>
</gene>
<dbReference type="Pfam" id="PF20515">
    <property type="entry name" value="2OG-FeII_Oxy_6"/>
    <property type="match status" value="1"/>
</dbReference>
<comment type="caution">
    <text evidence="3">The sequence shown here is derived from an EMBL/GenBank/DDBJ whole genome shotgun (WGS) entry which is preliminary data.</text>
</comment>
<evidence type="ECO:0000313" key="4">
    <source>
        <dbReference type="Proteomes" id="UP000325313"/>
    </source>
</evidence>
<feature type="compositionally biased region" description="Basic residues" evidence="1">
    <location>
        <begin position="1"/>
        <end position="14"/>
    </location>
</feature>
<feature type="domain" description="Tet-like 2OG-Fe(II) oxygenase" evidence="2">
    <location>
        <begin position="7"/>
        <end position="96"/>
    </location>
</feature>
<accession>A0A5B0LWG1</accession>
<name>A0A5B0LWG1_PUCGR</name>
<dbReference type="AlphaFoldDB" id="A0A5B0LWG1"/>